<dbReference type="AlphaFoldDB" id="A0AAV8XXA2"/>
<dbReference type="InterPro" id="IPR029526">
    <property type="entry name" value="PGBD"/>
</dbReference>
<dbReference type="Proteomes" id="UP001162156">
    <property type="component" value="Unassembled WGS sequence"/>
</dbReference>
<accession>A0AAV8XXA2</accession>
<dbReference type="Pfam" id="PF13843">
    <property type="entry name" value="DDE_Tnp_1_7"/>
    <property type="match status" value="1"/>
</dbReference>
<dbReference type="PANTHER" id="PTHR46599:SF6">
    <property type="entry name" value="DUAL SPECIFICITY PHOSPHATASE 26"/>
    <property type="match status" value="1"/>
</dbReference>
<feature type="domain" description="PiggyBac transposable element-derived protein" evidence="1">
    <location>
        <begin position="3"/>
        <end position="115"/>
    </location>
</feature>
<name>A0AAV8XXA2_9CUCU</name>
<sequence length="116" mass="13213">MSLADELLQDPYKLTIIGTLRKNKKEIPPELLAIRERNANTSMFCFDKKKVLLSCVPKKKKVVLLLSTMHEGAKIAKETGKPAIVQNYNETKAGVDTFDQMCSNMSCNRKTRRWPL</sequence>
<organism evidence="2 3">
    <name type="scientific">Rhamnusium bicolor</name>
    <dbReference type="NCBI Taxonomy" id="1586634"/>
    <lineage>
        <taxon>Eukaryota</taxon>
        <taxon>Metazoa</taxon>
        <taxon>Ecdysozoa</taxon>
        <taxon>Arthropoda</taxon>
        <taxon>Hexapoda</taxon>
        <taxon>Insecta</taxon>
        <taxon>Pterygota</taxon>
        <taxon>Neoptera</taxon>
        <taxon>Endopterygota</taxon>
        <taxon>Coleoptera</taxon>
        <taxon>Polyphaga</taxon>
        <taxon>Cucujiformia</taxon>
        <taxon>Chrysomeloidea</taxon>
        <taxon>Cerambycidae</taxon>
        <taxon>Lepturinae</taxon>
        <taxon>Rhagiini</taxon>
        <taxon>Rhamnusium</taxon>
    </lineage>
</organism>
<comment type="caution">
    <text evidence="2">The sequence shown here is derived from an EMBL/GenBank/DDBJ whole genome shotgun (WGS) entry which is preliminary data.</text>
</comment>
<evidence type="ECO:0000313" key="3">
    <source>
        <dbReference type="Proteomes" id="UP001162156"/>
    </source>
</evidence>
<keyword evidence="3" id="KW-1185">Reference proteome</keyword>
<proteinExistence type="predicted"/>
<evidence type="ECO:0000313" key="2">
    <source>
        <dbReference type="EMBL" id="KAJ8943556.1"/>
    </source>
</evidence>
<evidence type="ECO:0000259" key="1">
    <source>
        <dbReference type="Pfam" id="PF13843"/>
    </source>
</evidence>
<gene>
    <name evidence="2" type="ORF">NQ314_009710</name>
</gene>
<dbReference type="EMBL" id="JANEYF010002672">
    <property type="protein sequence ID" value="KAJ8943556.1"/>
    <property type="molecule type" value="Genomic_DNA"/>
</dbReference>
<protein>
    <recommendedName>
        <fullName evidence="1">PiggyBac transposable element-derived protein domain-containing protein</fullName>
    </recommendedName>
</protein>
<dbReference type="PANTHER" id="PTHR46599">
    <property type="entry name" value="PIGGYBAC TRANSPOSABLE ELEMENT-DERIVED PROTEIN 4"/>
    <property type="match status" value="1"/>
</dbReference>
<reference evidence="2" key="1">
    <citation type="journal article" date="2023" name="Insect Mol. Biol.">
        <title>Genome sequencing provides insights into the evolution of gene families encoding plant cell wall-degrading enzymes in longhorned beetles.</title>
        <authorList>
            <person name="Shin N.R."/>
            <person name="Okamura Y."/>
            <person name="Kirsch R."/>
            <person name="Pauchet Y."/>
        </authorList>
    </citation>
    <scope>NUCLEOTIDE SEQUENCE</scope>
    <source>
        <strain evidence="2">RBIC_L_NR</strain>
    </source>
</reference>